<keyword evidence="15" id="KW-1185">Reference proteome</keyword>
<dbReference type="InterPro" id="IPR023214">
    <property type="entry name" value="HAD_sf"/>
</dbReference>
<feature type="binding site" evidence="13">
    <location>
        <position position="25"/>
    </location>
    <ligand>
        <name>Mg(2+)</name>
        <dbReference type="ChEBI" id="CHEBI:18420"/>
    </ligand>
</feature>
<comment type="cofactor">
    <cofactor evidence="2 12 13">
        <name>Mg(2+)</name>
        <dbReference type="ChEBI" id="CHEBI:18420"/>
    </cofactor>
</comment>
<dbReference type="GO" id="GO:0008781">
    <property type="term" value="F:N-acylneuraminate cytidylyltransferase activity"/>
    <property type="evidence" value="ECO:0007669"/>
    <property type="project" value="TreeGrafter"/>
</dbReference>
<dbReference type="InterPro" id="IPR036412">
    <property type="entry name" value="HAD-like_sf"/>
</dbReference>
<dbReference type="SFLD" id="SFLDG01138">
    <property type="entry name" value="C1.6.2:_Deoxy-d-mannose-octulo"/>
    <property type="match status" value="1"/>
</dbReference>
<dbReference type="GO" id="GO:0009103">
    <property type="term" value="P:lipopolysaccharide biosynthetic process"/>
    <property type="evidence" value="ECO:0007669"/>
    <property type="project" value="UniProtKB-UniRule"/>
</dbReference>
<sequence length="181" mass="19126">MQTLYTDISEQLAEKFAKIKLLVCDIDGVFSDGKIYMGNDGEELKTFNTKDGFGVKALIASGVPVAVITGRTSNIVQTRMTSLNITDIVQGTEDKLPALTSILEKYQVAPEQVAYIGDDMPDLVCIEHVGLGVAVGDAHPLVKAGADYITSINGGSGCVREVCDTIMQLQGTLAAARGASV</sequence>
<evidence type="ECO:0000256" key="12">
    <source>
        <dbReference type="PIRNR" id="PIRNR006118"/>
    </source>
</evidence>
<dbReference type="GO" id="GO:0046872">
    <property type="term" value="F:metal ion binding"/>
    <property type="evidence" value="ECO:0007669"/>
    <property type="project" value="UniProtKB-UniRule"/>
</dbReference>
<dbReference type="Proteomes" id="UP000199308">
    <property type="component" value="Unassembled WGS sequence"/>
</dbReference>
<comment type="similarity">
    <text evidence="3 12">Belongs to the KdsC family.</text>
</comment>
<dbReference type="GO" id="GO:0019143">
    <property type="term" value="F:3-deoxy-manno-octulosonate-8-phosphatase activity"/>
    <property type="evidence" value="ECO:0007669"/>
    <property type="project" value="UniProtKB-UniRule"/>
</dbReference>
<feature type="binding site" evidence="13">
    <location>
        <position position="27"/>
    </location>
    <ligand>
        <name>substrate</name>
    </ligand>
</feature>
<evidence type="ECO:0000256" key="8">
    <source>
        <dbReference type="ARBA" id="ARBA00022801"/>
    </source>
</evidence>
<dbReference type="SUPFAM" id="SSF56784">
    <property type="entry name" value="HAD-like"/>
    <property type="match status" value="1"/>
</dbReference>
<dbReference type="EMBL" id="FOHK01000010">
    <property type="protein sequence ID" value="SET61292.1"/>
    <property type="molecule type" value="Genomic_DNA"/>
</dbReference>
<dbReference type="SFLD" id="SFLDS00003">
    <property type="entry name" value="Haloacid_Dehalogenase"/>
    <property type="match status" value="1"/>
</dbReference>
<evidence type="ECO:0000313" key="14">
    <source>
        <dbReference type="EMBL" id="SET61292.1"/>
    </source>
</evidence>
<dbReference type="RefSeq" id="WP_093330241.1">
    <property type="nucleotide sequence ID" value="NZ_AP027363.1"/>
</dbReference>
<evidence type="ECO:0000256" key="3">
    <source>
        <dbReference type="ARBA" id="ARBA00005893"/>
    </source>
</evidence>
<evidence type="ECO:0000256" key="9">
    <source>
        <dbReference type="ARBA" id="ARBA00022842"/>
    </source>
</evidence>
<evidence type="ECO:0000256" key="5">
    <source>
        <dbReference type="ARBA" id="ARBA00013066"/>
    </source>
</evidence>
<keyword evidence="10 12" id="KW-0448">Lipopolysaccharide biosynthesis</keyword>
<dbReference type="InterPro" id="IPR050793">
    <property type="entry name" value="CMP-NeuNAc_synthase"/>
</dbReference>
<dbReference type="AlphaFoldDB" id="A0A1I0FUP0"/>
<evidence type="ECO:0000256" key="11">
    <source>
        <dbReference type="ARBA" id="ARBA00031051"/>
    </source>
</evidence>
<dbReference type="InterPro" id="IPR010023">
    <property type="entry name" value="KdsC_fam"/>
</dbReference>
<evidence type="ECO:0000256" key="4">
    <source>
        <dbReference type="ARBA" id="ARBA00011881"/>
    </source>
</evidence>
<dbReference type="CDD" id="cd01630">
    <property type="entry name" value="HAD_KDO-like"/>
    <property type="match status" value="1"/>
</dbReference>
<dbReference type="Gene3D" id="3.40.50.1000">
    <property type="entry name" value="HAD superfamily/HAD-like"/>
    <property type="match status" value="1"/>
</dbReference>
<proteinExistence type="inferred from homology"/>
<keyword evidence="7 12" id="KW-0479">Metal-binding</keyword>
<dbReference type="OrthoDB" id="9805604at2"/>
<evidence type="ECO:0000256" key="6">
    <source>
        <dbReference type="ARBA" id="ARBA00020092"/>
    </source>
</evidence>
<comment type="function">
    <text evidence="12">Catalyzes the hydrolysis of 3-deoxy-D-manno-octulosonate 8-phosphate (KDO 8-P) to 3-deoxy-D-manno-octulosonate (KDO) and inorganic phosphate.</text>
</comment>
<dbReference type="NCBIfam" id="NF007019">
    <property type="entry name" value="PRK09484.1"/>
    <property type="match status" value="1"/>
</dbReference>
<accession>A0A1I0FUP0</accession>
<dbReference type="EC" id="3.1.3.45" evidence="5 12"/>
<protein>
    <recommendedName>
        <fullName evidence="6 12">3-deoxy-D-manno-octulosonate 8-phosphate phosphatase KdsC</fullName>
        <ecNumber evidence="5 12">3.1.3.45</ecNumber>
    </recommendedName>
    <alternativeName>
        <fullName evidence="11 12">KDO 8-P phosphatase</fullName>
    </alternativeName>
</protein>
<dbReference type="STRING" id="349064.SAMN05660429_02207"/>
<reference evidence="14 15" key="1">
    <citation type="submission" date="2016-10" db="EMBL/GenBank/DDBJ databases">
        <authorList>
            <person name="de Groot N.N."/>
        </authorList>
    </citation>
    <scope>NUCLEOTIDE SEQUENCE [LARGE SCALE GENOMIC DNA]</scope>
    <source>
        <strain evidence="14 15">DSM 19706</strain>
    </source>
</reference>
<dbReference type="SFLD" id="SFLDG01136">
    <property type="entry name" value="C1.6:_Phosphoserine_Phosphatas"/>
    <property type="match status" value="1"/>
</dbReference>
<dbReference type="FunFam" id="3.40.50.1000:FF:000029">
    <property type="entry name" value="3-deoxy-D-manno-octulosonate 8-phosphate phosphatase KdsC"/>
    <property type="match status" value="1"/>
</dbReference>
<dbReference type="NCBIfam" id="TIGR01670">
    <property type="entry name" value="KdsC-phosphatas"/>
    <property type="match status" value="1"/>
</dbReference>
<keyword evidence="8 12" id="KW-0378">Hydrolase</keyword>
<evidence type="ECO:0000256" key="10">
    <source>
        <dbReference type="ARBA" id="ARBA00022985"/>
    </source>
</evidence>
<comment type="subunit">
    <text evidence="4 12">Homotetramer.</text>
</comment>
<evidence type="ECO:0000256" key="1">
    <source>
        <dbReference type="ARBA" id="ARBA00000898"/>
    </source>
</evidence>
<dbReference type="PANTHER" id="PTHR21485:SF6">
    <property type="entry name" value="N-ACYLNEURAMINATE CYTIDYLYLTRANSFERASE-RELATED"/>
    <property type="match status" value="1"/>
</dbReference>
<evidence type="ECO:0000256" key="7">
    <source>
        <dbReference type="ARBA" id="ARBA00022723"/>
    </source>
</evidence>
<keyword evidence="9 12" id="KW-0460">Magnesium</keyword>
<comment type="catalytic activity">
    <reaction evidence="1 12">
        <text>3-deoxy-alpha-D-manno-2-octulosonate-8-phosphate + H2O = 3-deoxy-alpha-D-manno-oct-2-ulosonate + phosphate</text>
        <dbReference type="Rhea" id="RHEA:11500"/>
        <dbReference type="ChEBI" id="CHEBI:15377"/>
        <dbReference type="ChEBI" id="CHEBI:43474"/>
        <dbReference type="ChEBI" id="CHEBI:85985"/>
        <dbReference type="ChEBI" id="CHEBI:85986"/>
        <dbReference type="EC" id="3.1.3.45"/>
    </reaction>
</comment>
<dbReference type="Pfam" id="PF08282">
    <property type="entry name" value="Hydrolase_3"/>
    <property type="match status" value="1"/>
</dbReference>
<organism evidence="14 15">
    <name type="scientific">Thalassotalea agarivorans</name>
    <name type="common">Thalassomonas agarivorans</name>
    <dbReference type="NCBI Taxonomy" id="349064"/>
    <lineage>
        <taxon>Bacteria</taxon>
        <taxon>Pseudomonadati</taxon>
        <taxon>Pseudomonadota</taxon>
        <taxon>Gammaproteobacteria</taxon>
        <taxon>Alteromonadales</taxon>
        <taxon>Colwelliaceae</taxon>
        <taxon>Thalassotalea</taxon>
    </lineage>
</organism>
<evidence type="ECO:0000256" key="13">
    <source>
        <dbReference type="PIRSR" id="PIRSR006118-2"/>
    </source>
</evidence>
<evidence type="ECO:0000313" key="15">
    <source>
        <dbReference type="Proteomes" id="UP000199308"/>
    </source>
</evidence>
<dbReference type="PANTHER" id="PTHR21485">
    <property type="entry name" value="HAD SUPERFAMILY MEMBERS CMAS AND KDSC"/>
    <property type="match status" value="1"/>
</dbReference>
<dbReference type="PIRSF" id="PIRSF006118">
    <property type="entry name" value="KDO8-P_Ptase"/>
    <property type="match status" value="1"/>
</dbReference>
<evidence type="ECO:0000256" key="2">
    <source>
        <dbReference type="ARBA" id="ARBA00001946"/>
    </source>
</evidence>
<feature type="binding site" evidence="13">
    <location>
        <position position="118"/>
    </location>
    <ligand>
        <name>Mg(2+)</name>
        <dbReference type="ChEBI" id="CHEBI:18420"/>
    </ligand>
</feature>
<gene>
    <name evidence="14" type="ORF">SAMN05660429_02207</name>
</gene>
<name>A0A1I0FUP0_THASX</name>